<sequence>ALGAPYVPTVGPLLDDPVWRAEVSAGDGAHPGAAGYERLAALVGPSWDALVDGLTS</sequence>
<name>A0ABX1K4C8_9CELL</name>
<dbReference type="EMBL" id="JAAXOY010000701">
    <property type="protein sequence ID" value="NKY41398.1"/>
    <property type="molecule type" value="Genomic_DNA"/>
</dbReference>
<comment type="caution">
    <text evidence="1">The sequence shown here is derived from an EMBL/GenBank/DDBJ whole genome shotgun (WGS) entry which is preliminary data.</text>
</comment>
<dbReference type="Gene3D" id="3.40.50.1110">
    <property type="entry name" value="SGNH hydrolase"/>
    <property type="match status" value="1"/>
</dbReference>
<protein>
    <submittedName>
        <fullName evidence="1">GDSL family lipase</fullName>
    </submittedName>
</protein>
<gene>
    <name evidence="1" type="ORF">HGA02_18310</name>
</gene>
<accession>A0ABX1K4C8</accession>
<reference evidence="1 2" key="1">
    <citation type="submission" date="2020-04" db="EMBL/GenBank/DDBJ databases">
        <title>MicrobeNet Type strains.</title>
        <authorList>
            <person name="Nicholson A.C."/>
        </authorList>
    </citation>
    <scope>NUCLEOTIDE SEQUENCE [LARGE SCALE GENOMIC DNA]</scope>
    <source>
        <strain evidence="1 2">ATCC BAA-787</strain>
    </source>
</reference>
<evidence type="ECO:0000313" key="1">
    <source>
        <dbReference type="EMBL" id="NKY41398.1"/>
    </source>
</evidence>
<keyword evidence="2" id="KW-1185">Reference proteome</keyword>
<proteinExistence type="predicted"/>
<organism evidence="1 2">
    <name type="scientific">Cellulomonas septica</name>
    <dbReference type="NCBI Taxonomy" id="285080"/>
    <lineage>
        <taxon>Bacteria</taxon>
        <taxon>Bacillati</taxon>
        <taxon>Actinomycetota</taxon>
        <taxon>Actinomycetes</taxon>
        <taxon>Micrococcales</taxon>
        <taxon>Cellulomonadaceae</taxon>
        <taxon>Cellulomonas</taxon>
    </lineage>
</organism>
<dbReference type="SUPFAM" id="SSF52266">
    <property type="entry name" value="SGNH hydrolase"/>
    <property type="match status" value="1"/>
</dbReference>
<evidence type="ECO:0000313" key="2">
    <source>
        <dbReference type="Proteomes" id="UP000777774"/>
    </source>
</evidence>
<dbReference type="InterPro" id="IPR036514">
    <property type="entry name" value="SGNH_hydro_sf"/>
</dbReference>
<feature type="non-terminal residue" evidence="1">
    <location>
        <position position="1"/>
    </location>
</feature>
<dbReference type="Proteomes" id="UP000777774">
    <property type="component" value="Unassembled WGS sequence"/>
</dbReference>